<dbReference type="InterPro" id="IPR039570">
    <property type="entry name" value="AmiC_PBP1"/>
</dbReference>
<dbReference type="Pfam" id="PF13433">
    <property type="entry name" value="Peripla_BP_5"/>
    <property type="match status" value="1"/>
</dbReference>
<evidence type="ECO:0000313" key="1">
    <source>
        <dbReference type="EMBL" id="QWG26075.1"/>
    </source>
</evidence>
<keyword evidence="2" id="KW-1185">Reference proteome</keyword>
<protein>
    <submittedName>
        <fullName evidence="1">Transporter substrate-binding domain-containing protein</fullName>
    </submittedName>
</protein>
<dbReference type="CDD" id="cd06357">
    <property type="entry name" value="PBP1_AmiC"/>
    <property type="match status" value="1"/>
</dbReference>
<name>A0A975P3P7_9BRAD</name>
<dbReference type="RefSeq" id="WP_215606792.1">
    <property type="nucleotide sequence ID" value="NZ_CP076136.1"/>
</dbReference>
<gene>
    <name evidence="1" type="ORF">KMZ93_19860</name>
</gene>
<organism evidence="1 2">
    <name type="scientific">Bradyrhizobium sediminis</name>
    <dbReference type="NCBI Taxonomy" id="2840469"/>
    <lineage>
        <taxon>Bacteria</taxon>
        <taxon>Pseudomonadati</taxon>
        <taxon>Pseudomonadota</taxon>
        <taxon>Alphaproteobacteria</taxon>
        <taxon>Hyphomicrobiales</taxon>
        <taxon>Nitrobacteraceae</taxon>
        <taxon>Bradyrhizobium</taxon>
    </lineage>
</organism>
<dbReference type="AlphaFoldDB" id="A0A975P3P7"/>
<accession>A0A975P3P7</accession>
<dbReference type="SUPFAM" id="SSF53822">
    <property type="entry name" value="Periplasmic binding protein-like I"/>
    <property type="match status" value="1"/>
</dbReference>
<dbReference type="EMBL" id="CP076136">
    <property type="protein sequence ID" value="QWG26075.1"/>
    <property type="molecule type" value="Genomic_DNA"/>
</dbReference>
<dbReference type="PANTHER" id="PTHR47628:SF1">
    <property type="entry name" value="ALIPHATIC AMIDASE EXPRESSION-REGULATING PROTEIN"/>
    <property type="match status" value="1"/>
</dbReference>
<sequence length="388" mass="42823">MVSSTTSRSDSWRVGVLFSRTGLMAVTETEHFFGTALAIQEINQAGGVLGREIEVIAYDPESDPATYRRLADRLLTEDGISVIFGCSSSAERKAVLPAIERRNGLLWYPSLYEGFEYSPNVIYTGACPNQNSFPLAEYLVRNHGRRVFMVGSDYVYPRESNRIMRDLVESYGGEIVDEVYAPMDATEPCLRDLVARIKEQSPNVVFSTVVGRAAQTFYRLYREAGLDPATLPIASLTMAEGEVQAIGAGLCEGHITAATYFASLRGASNRRFADDFRRAFGPDRPISMWSAGAYAQVRLFALALERAGTLDTQRLVEAALGLSFEAPEGTIQIDPDNNHTWLTPRIARVRRDGDFDVIWEAKAAVKPDPYLAVSPLGARWIGDEVPVS</sequence>
<dbReference type="PANTHER" id="PTHR47628">
    <property type="match status" value="1"/>
</dbReference>
<dbReference type="InterPro" id="IPR028082">
    <property type="entry name" value="Peripla_BP_I"/>
</dbReference>
<dbReference type="GO" id="GO:0033218">
    <property type="term" value="F:amide binding"/>
    <property type="evidence" value="ECO:0007669"/>
    <property type="project" value="InterPro"/>
</dbReference>
<dbReference type="Proteomes" id="UP000676951">
    <property type="component" value="Chromosome"/>
</dbReference>
<reference evidence="1 2" key="1">
    <citation type="submission" date="2021-06" db="EMBL/GenBank/DDBJ databases">
        <title>Bradyrhizobium sp. S2-11-4 Genome sequencing.</title>
        <authorList>
            <person name="Jin L."/>
        </authorList>
    </citation>
    <scope>NUCLEOTIDE SEQUENCE [LARGE SCALE GENOMIC DNA]</scope>
    <source>
        <strain evidence="1 2">S2-11-4</strain>
    </source>
</reference>
<evidence type="ECO:0000313" key="2">
    <source>
        <dbReference type="Proteomes" id="UP000676951"/>
    </source>
</evidence>
<dbReference type="Gene3D" id="3.40.50.2300">
    <property type="match status" value="2"/>
</dbReference>
<proteinExistence type="predicted"/>